<keyword evidence="6 7" id="KW-0472">Membrane</keyword>
<keyword evidence="2 7" id="KW-0813">Transport</keyword>
<dbReference type="Gene3D" id="1.10.3720.10">
    <property type="entry name" value="MetI-like"/>
    <property type="match status" value="1"/>
</dbReference>
<dbReference type="RefSeq" id="WP_345392674.1">
    <property type="nucleotide sequence ID" value="NZ_BAABLA010000011.1"/>
</dbReference>
<evidence type="ECO:0000259" key="8">
    <source>
        <dbReference type="PROSITE" id="PS50928"/>
    </source>
</evidence>
<dbReference type="PANTHER" id="PTHR43386:SF1">
    <property type="entry name" value="D,D-DIPEPTIDE TRANSPORT SYSTEM PERMEASE PROTEIN DDPC-RELATED"/>
    <property type="match status" value="1"/>
</dbReference>
<feature type="transmembrane region" description="Helical" evidence="7">
    <location>
        <begin position="140"/>
        <end position="163"/>
    </location>
</feature>
<dbReference type="InterPro" id="IPR050366">
    <property type="entry name" value="BP-dependent_transpt_permease"/>
</dbReference>
<evidence type="ECO:0000313" key="9">
    <source>
        <dbReference type="EMBL" id="MFC6868510.1"/>
    </source>
</evidence>
<evidence type="ECO:0000256" key="5">
    <source>
        <dbReference type="ARBA" id="ARBA00022989"/>
    </source>
</evidence>
<evidence type="ECO:0000256" key="2">
    <source>
        <dbReference type="ARBA" id="ARBA00022448"/>
    </source>
</evidence>
<keyword evidence="4 7" id="KW-0812">Transmembrane</keyword>
<evidence type="ECO:0000256" key="4">
    <source>
        <dbReference type="ARBA" id="ARBA00022692"/>
    </source>
</evidence>
<sequence>MSATADGVPFEPAATGGRRRGVLRGVLTTPSGLLGAGLTTTLTLVAVFAPALAPYDPFAIDGPVLRPPSAAHPLGTDALGRDMLSGVLYGTRTSLFVAGTVGVLVLLIGSLVGAVSGYTGRWTDDVLMRLTEAFQVLPRFFLAIVVIAFFGPGIDRLVLVLGFTSWPMLARVVRGEVLSLKQREFVAAAQAHGASSVRVVVREILPNALPAAIALLGLILAQVILIEASLGFLGLGDPNAMSWGYLANEAQRFLRVAWWLPLFPGLAILLAVLGLNLLGDALTDILGGRR</sequence>
<dbReference type="Proteomes" id="UP001596337">
    <property type="component" value="Unassembled WGS sequence"/>
</dbReference>
<evidence type="ECO:0000256" key="3">
    <source>
        <dbReference type="ARBA" id="ARBA00022475"/>
    </source>
</evidence>
<dbReference type="EMBL" id="JBHSXX010000001">
    <property type="protein sequence ID" value="MFC6868510.1"/>
    <property type="molecule type" value="Genomic_DNA"/>
</dbReference>
<comment type="similarity">
    <text evidence="7">Belongs to the binding-protein-dependent transport system permease family.</text>
</comment>
<proteinExistence type="inferred from homology"/>
<evidence type="ECO:0000256" key="6">
    <source>
        <dbReference type="ARBA" id="ARBA00023136"/>
    </source>
</evidence>
<dbReference type="Pfam" id="PF00528">
    <property type="entry name" value="BPD_transp_1"/>
    <property type="match status" value="1"/>
</dbReference>
<organism evidence="9 10">
    <name type="scientific">Haloechinothrix salitolerans</name>
    <dbReference type="NCBI Taxonomy" id="926830"/>
    <lineage>
        <taxon>Bacteria</taxon>
        <taxon>Bacillati</taxon>
        <taxon>Actinomycetota</taxon>
        <taxon>Actinomycetes</taxon>
        <taxon>Pseudonocardiales</taxon>
        <taxon>Pseudonocardiaceae</taxon>
        <taxon>Haloechinothrix</taxon>
    </lineage>
</organism>
<dbReference type="SUPFAM" id="SSF161098">
    <property type="entry name" value="MetI-like"/>
    <property type="match status" value="1"/>
</dbReference>
<keyword evidence="10" id="KW-1185">Reference proteome</keyword>
<evidence type="ECO:0000313" key="10">
    <source>
        <dbReference type="Proteomes" id="UP001596337"/>
    </source>
</evidence>
<dbReference type="PROSITE" id="PS50928">
    <property type="entry name" value="ABC_TM1"/>
    <property type="match status" value="1"/>
</dbReference>
<feature type="domain" description="ABC transmembrane type-1" evidence="8">
    <location>
        <begin position="91"/>
        <end position="279"/>
    </location>
</feature>
<dbReference type="PANTHER" id="PTHR43386">
    <property type="entry name" value="OLIGOPEPTIDE TRANSPORT SYSTEM PERMEASE PROTEIN APPC"/>
    <property type="match status" value="1"/>
</dbReference>
<dbReference type="InterPro" id="IPR035906">
    <property type="entry name" value="MetI-like_sf"/>
</dbReference>
<feature type="transmembrane region" description="Helical" evidence="7">
    <location>
        <begin position="256"/>
        <end position="278"/>
    </location>
</feature>
<dbReference type="CDD" id="cd06261">
    <property type="entry name" value="TM_PBP2"/>
    <property type="match status" value="1"/>
</dbReference>
<keyword evidence="5 7" id="KW-1133">Transmembrane helix</keyword>
<feature type="transmembrane region" description="Helical" evidence="7">
    <location>
        <begin position="95"/>
        <end position="119"/>
    </location>
</feature>
<comment type="subcellular location">
    <subcellularLocation>
        <location evidence="1 7">Cell membrane</location>
        <topology evidence="1 7">Multi-pass membrane protein</topology>
    </subcellularLocation>
</comment>
<feature type="transmembrane region" description="Helical" evidence="7">
    <location>
        <begin position="33"/>
        <end position="53"/>
    </location>
</feature>
<dbReference type="InterPro" id="IPR000515">
    <property type="entry name" value="MetI-like"/>
</dbReference>
<reference evidence="10" key="1">
    <citation type="journal article" date="2019" name="Int. J. Syst. Evol. Microbiol.">
        <title>The Global Catalogue of Microorganisms (GCM) 10K type strain sequencing project: providing services to taxonomists for standard genome sequencing and annotation.</title>
        <authorList>
            <consortium name="The Broad Institute Genomics Platform"/>
            <consortium name="The Broad Institute Genome Sequencing Center for Infectious Disease"/>
            <person name="Wu L."/>
            <person name="Ma J."/>
        </authorList>
    </citation>
    <scope>NUCLEOTIDE SEQUENCE [LARGE SCALE GENOMIC DNA]</scope>
    <source>
        <strain evidence="10">KCTC 32255</strain>
    </source>
</reference>
<comment type="caution">
    <text evidence="9">The sequence shown here is derived from an EMBL/GenBank/DDBJ whole genome shotgun (WGS) entry which is preliminary data.</text>
</comment>
<keyword evidence="3" id="KW-1003">Cell membrane</keyword>
<gene>
    <name evidence="9" type="ORF">ACFQGD_15315</name>
</gene>
<protein>
    <submittedName>
        <fullName evidence="9">ABC transporter permease</fullName>
    </submittedName>
</protein>
<evidence type="ECO:0000256" key="1">
    <source>
        <dbReference type="ARBA" id="ARBA00004651"/>
    </source>
</evidence>
<evidence type="ECO:0000256" key="7">
    <source>
        <dbReference type="RuleBase" id="RU363032"/>
    </source>
</evidence>
<name>A0ABW2BZK3_9PSEU</name>
<accession>A0ABW2BZK3</accession>
<feature type="transmembrane region" description="Helical" evidence="7">
    <location>
        <begin position="211"/>
        <end position="235"/>
    </location>
</feature>